<name>A0A7Y9J074_9ACTN</name>
<accession>A0A7Y9J074</accession>
<reference evidence="3 4" key="1">
    <citation type="submission" date="2020-07" db="EMBL/GenBank/DDBJ databases">
        <title>Sequencing the genomes of 1000 actinobacteria strains.</title>
        <authorList>
            <person name="Klenk H.-P."/>
        </authorList>
    </citation>
    <scope>NUCLEOTIDE SEQUENCE [LARGE SCALE GENOMIC DNA]</scope>
    <source>
        <strain evidence="3 4">DSM 7487</strain>
    </source>
</reference>
<dbReference type="EMBL" id="JACCBB010000001">
    <property type="protein sequence ID" value="NYD22101.1"/>
    <property type="molecule type" value="Genomic_DNA"/>
</dbReference>
<dbReference type="PANTHER" id="PTHR30204">
    <property type="entry name" value="REDOX-CYCLING DRUG-SENSING TRANSCRIPTIONAL ACTIVATOR SOXR"/>
    <property type="match status" value="1"/>
</dbReference>
<evidence type="ECO:0000259" key="2">
    <source>
        <dbReference type="PROSITE" id="PS50937"/>
    </source>
</evidence>
<dbReference type="GO" id="GO:0003677">
    <property type="term" value="F:DNA binding"/>
    <property type="evidence" value="ECO:0007669"/>
    <property type="project" value="UniProtKB-KW"/>
</dbReference>
<dbReference type="SUPFAM" id="SSF46955">
    <property type="entry name" value="Putative DNA-binding domain"/>
    <property type="match status" value="1"/>
</dbReference>
<dbReference type="InterPro" id="IPR009061">
    <property type="entry name" value="DNA-bd_dom_put_sf"/>
</dbReference>
<gene>
    <name evidence="3" type="ORF">BJ968_001641</name>
</gene>
<dbReference type="PANTHER" id="PTHR30204:SF98">
    <property type="entry name" value="HTH-TYPE TRANSCRIPTIONAL REGULATOR ADHR"/>
    <property type="match status" value="1"/>
</dbReference>
<dbReference type="Proteomes" id="UP000521922">
    <property type="component" value="Unassembled WGS sequence"/>
</dbReference>
<evidence type="ECO:0000256" key="1">
    <source>
        <dbReference type="ARBA" id="ARBA00023125"/>
    </source>
</evidence>
<dbReference type="InterPro" id="IPR047057">
    <property type="entry name" value="MerR_fam"/>
</dbReference>
<feature type="domain" description="HTH merR-type" evidence="2">
    <location>
        <begin position="10"/>
        <end position="77"/>
    </location>
</feature>
<dbReference type="RefSeq" id="WP_218884940.1">
    <property type="nucleotide sequence ID" value="NZ_BAAAGN010000005.1"/>
</dbReference>
<keyword evidence="1 3" id="KW-0238">DNA-binding</keyword>
<dbReference type="Gene3D" id="1.10.1660.10">
    <property type="match status" value="1"/>
</dbReference>
<dbReference type="InterPro" id="IPR000551">
    <property type="entry name" value="MerR-type_HTH_dom"/>
</dbReference>
<dbReference type="SMART" id="SM00422">
    <property type="entry name" value="HTH_MERR"/>
    <property type="match status" value="1"/>
</dbReference>
<sequence>MLDALVGEGIAEVAQRLGTTAHTLRYYESAGLLVRPPGRDASGRRSYDAADVRWIETVQRLRATGMPVRAVRAYADLCRAGAGTEADRLDLLRAHRERVRADLDRTAAHLAAIEAKIEGYEETVRSRV</sequence>
<evidence type="ECO:0000313" key="4">
    <source>
        <dbReference type="Proteomes" id="UP000521922"/>
    </source>
</evidence>
<dbReference type="CDD" id="cd01109">
    <property type="entry name" value="HTH_YyaN"/>
    <property type="match status" value="1"/>
</dbReference>
<dbReference type="AlphaFoldDB" id="A0A7Y9J074"/>
<protein>
    <submittedName>
        <fullName evidence="3">DNA-binding transcriptional MerR regulator</fullName>
    </submittedName>
</protein>
<evidence type="ECO:0000313" key="3">
    <source>
        <dbReference type="EMBL" id="NYD22101.1"/>
    </source>
</evidence>
<keyword evidence="4" id="KW-1185">Reference proteome</keyword>
<dbReference type="GO" id="GO:0003700">
    <property type="term" value="F:DNA-binding transcription factor activity"/>
    <property type="evidence" value="ECO:0007669"/>
    <property type="project" value="InterPro"/>
</dbReference>
<dbReference type="PROSITE" id="PS50937">
    <property type="entry name" value="HTH_MERR_2"/>
    <property type="match status" value="1"/>
</dbReference>
<proteinExistence type="predicted"/>
<organism evidence="3 4">
    <name type="scientific">Kineococcus aurantiacus</name>
    <dbReference type="NCBI Taxonomy" id="37633"/>
    <lineage>
        <taxon>Bacteria</taxon>
        <taxon>Bacillati</taxon>
        <taxon>Actinomycetota</taxon>
        <taxon>Actinomycetes</taxon>
        <taxon>Kineosporiales</taxon>
        <taxon>Kineosporiaceae</taxon>
        <taxon>Kineococcus</taxon>
    </lineage>
</organism>
<dbReference type="Pfam" id="PF13411">
    <property type="entry name" value="MerR_1"/>
    <property type="match status" value="1"/>
</dbReference>
<comment type="caution">
    <text evidence="3">The sequence shown here is derived from an EMBL/GenBank/DDBJ whole genome shotgun (WGS) entry which is preliminary data.</text>
</comment>